<sequence>ESKGDKVQTDLLAWIGQALTEFDIAGLNLCALVDFVEGTLRNANTVVRYSAISTILAL</sequence>
<organism evidence="1 2">
    <name type="scientific">Calocera cornea HHB12733</name>
    <dbReference type="NCBI Taxonomy" id="1353952"/>
    <lineage>
        <taxon>Eukaryota</taxon>
        <taxon>Fungi</taxon>
        <taxon>Dikarya</taxon>
        <taxon>Basidiomycota</taxon>
        <taxon>Agaricomycotina</taxon>
        <taxon>Dacrymycetes</taxon>
        <taxon>Dacrymycetales</taxon>
        <taxon>Dacrymycetaceae</taxon>
        <taxon>Calocera</taxon>
    </lineage>
</organism>
<dbReference type="InParanoid" id="A0A165DJJ7"/>
<dbReference type="OrthoDB" id="205662at2759"/>
<reference evidence="1 2" key="1">
    <citation type="journal article" date="2016" name="Mol. Biol. Evol.">
        <title>Comparative Genomics of Early-Diverging Mushroom-Forming Fungi Provides Insights into the Origins of Lignocellulose Decay Capabilities.</title>
        <authorList>
            <person name="Nagy L.G."/>
            <person name="Riley R."/>
            <person name="Tritt A."/>
            <person name="Adam C."/>
            <person name="Daum C."/>
            <person name="Floudas D."/>
            <person name="Sun H."/>
            <person name="Yadav J.S."/>
            <person name="Pangilinan J."/>
            <person name="Larsson K.H."/>
            <person name="Matsuura K."/>
            <person name="Barry K."/>
            <person name="Labutti K."/>
            <person name="Kuo R."/>
            <person name="Ohm R.A."/>
            <person name="Bhattacharya S.S."/>
            <person name="Shirouzu T."/>
            <person name="Yoshinaga Y."/>
            <person name="Martin F.M."/>
            <person name="Grigoriev I.V."/>
            <person name="Hibbett D.S."/>
        </authorList>
    </citation>
    <scope>NUCLEOTIDE SEQUENCE [LARGE SCALE GENOMIC DNA]</scope>
    <source>
        <strain evidence="1 2">HHB12733</strain>
    </source>
</reference>
<proteinExistence type="predicted"/>
<keyword evidence="2" id="KW-1185">Reference proteome</keyword>
<dbReference type="Proteomes" id="UP000076842">
    <property type="component" value="Unassembled WGS sequence"/>
</dbReference>
<dbReference type="Gene3D" id="1.25.10.10">
    <property type="entry name" value="Leucine-rich Repeat Variant"/>
    <property type="match status" value="1"/>
</dbReference>
<name>A0A165DJJ7_9BASI</name>
<gene>
    <name evidence="1" type="ORF">CALCODRAFT_440801</name>
</gene>
<dbReference type="STRING" id="1353952.A0A165DJJ7"/>
<accession>A0A165DJJ7</accession>
<dbReference type="EMBL" id="KV424050">
    <property type="protein sequence ID" value="KZT52948.1"/>
    <property type="molecule type" value="Genomic_DNA"/>
</dbReference>
<dbReference type="InterPro" id="IPR011989">
    <property type="entry name" value="ARM-like"/>
</dbReference>
<feature type="non-terminal residue" evidence="1">
    <location>
        <position position="1"/>
    </location>
</feature>
<evidence type="ECO:0000313" key="2">
    <source>
        <dbReference type="Proteomes" id="UP000076842"/>
    </source>
</evidence>
<dbReference type="AlphaFoldDB" id="A0A165DJJ7"/>
<protein>
    <recommendedName>
        <fullName evidence="3">Clathrin/coatomer adaptor adaptin-like N-terminal domain-containing protein</fullName>
    </recommendedName>
</protein>
<evidence type="ECO:0008006" key="3">
    <source>
        <dbReference type="Google" id="ProtNLM"/>
    </source>
</evidence>
<evidence type="ECO:0000313" key="1">
    <source>
        <dbReference type="EMBL" id="KZT52948.1"/>
    </source>
</evidence>